<dbReference type="PROSITE" id="PS00428">
    <property type="entry name" value="FTSW_RODA_SPOVE"/>
    <property type="match status" value="1"/>
</dbReference>
<keyword evidence="3" id="KW-0133">Cell shape</keyword>
<dbReference type="InterPro" id="IPR018365">
    <property type="entry name" value="Cell_cycle_FtsW-rel_CS"/>
</dbReference>
<keyword evidence="2 9" id="KW-0812">Transmembrane</keyword>
<feature type="transmembrane region" description="Helical" evidence="9">
    <location>
        <begin position="385"/>
        <end position="412"/>
    </location>
</feature>
<dbReference type="InterPro" id="IPR001182">
    <property type="entry name" value="FtsW/RodA"/>
</dbReference>
<evidence type="ECO:0000256" key="7">
    <source>
        <dbReference type="ARBA" id="ARBA00033270"/>
    </source>
</evidence>
<dbReference type="Pfam" id="PF01098">
    <property type="entry name" value="FTSW_RODA_SPOVE"/>
    <property type="match status" value="1"/>
</dbReference>
<dbReference type="GO" id="GO:0051301">
    <property type="term" value="P:cell division"/>
    <property type="evidence" value="ECO:0007669"/>
    <property type="project" value="InterPro"/>
</dbReference>
<evidence type="ECO:0000256" key="6">
    <source>
        <dbReference type="ARBA" id="ARBA00032370"/>
    </source>
</evidence>
<organism evidence="10 11">
    <name type="scientific">Hanamia caeni</name>
    <dbReference type="NCBI Taxonomy" id="2294116"/>
    <lineage>
        <taxon>Bacteria</taxon>
        <taxon>Pseudomonadati</taxon>
        <taxon>Bacteroidota</taxon>
        <taxon>Chitinophagia</taxon>
        <taxon>Chitinophagales</taxon>
        <taxon>Chitinophagaceae</taxon>
        <taxon>Hanamia</taxon>
    </lineage>
</organism>
<dbReference type="OrthoDB" id="9768187at2"/>
<dbReference type="AlphaFoldDB" id="A0A3M9NMW5"/>
<evidence type="ECO:0000256" key="9">
    <source>
        <dbReference type="SAM" id="Phobius"/>
    </source>
</evidence>
<accession>A0A3M9NMW5</accession>
<feature type="transmembrane region" description="Helical" evidence="9">
    <location>
        <begin position="12"/>
        <end position="33"/>
    </location>
</feature>
<dbReference type="GO" id="GO:0015648">
    <property type="term" value="F:lipid-linked peptidoglycan transporter activity"/>
    <property type="evidence" value="ECO:0007669"/>
    <property type="project" value="TreeGrafter"/>
</dbReference>
<evidence type="ECO:0000313" key="10">
    <source>
        <dbReference type="EMBL" id="RNI38845.1"/>
    </source>
</evidence>
<sequence length="448" mass="49900">MRDQAIISKGIDWLSVWLYIILVAIGVLCIFSVEYHGNGNLWGDLIALKKNYSRQVLFIGLSAIVATFILLTDSKFFTATANLSYAFGIVLMMATFVLGKDINGSRSWIPLGFFNLQPVETCKIFTALALSKYLSRPETNFQNARSQLIAAAIALTPAVFSLLQNETGLALVYFSFFIPMYREGLPAIYLIVGFSFGILVVATILVEKNLLALILTIIAAIVIYFLRRTIKRDKVVLGVILGLWVLCVGIQRFAVPYIFEHVLHQYQVERIMNTFGVDYVPSNSTSSLSKDGHAKETKTEKAKENYNVKQSKIAIGSGGLWGKGFLKGTQTQGDFVPEQHTDFIFTSVGENFGFWGSALVVLLYISFMLRIVFLAERQRSTFTRVYAYSVAAIIFFHVSINICMTVGLAPVIGITLPLLSYGGSSLLTFTILIFILIRLDADRQMVLR</sequence>
<feature type="transmembrane region" description="Helical" evidence="9">
    <location>
        <begin position="352"/>
        <end position="373"/>
    </location>
</feature>
<dbReference type="GO" id="GO:0008360">
    <property type="term" value="P:regulation of cell shape"/>
    <property type="evidence" value="ECO:0007669"/>
    <property type="project" value="UniProtKB-KW"/>
</dbReference>
<evidence type="ECO:0000256" key="8">
    <source>
        <dbReference type="SAM" id="MobiDB-lite"/>
    </source>
</evidence>
<evidence type="ECO:0000256" key="4">
    <source>
        <dbReference type="ARBA" id="ARBA00022989"/>
    </source>
</evidence>
<keyword evidence="4 9" id="KW-1133">Transmembrane helix</keyword>
<feature type="transmembrane region" description="Helical" evidence="9">
    <location>
        <begin position="83"/>
        <end position="99"/>
    </location>
</feature>
<dbReference type="Proteomes" id="UP000267223">
    <property type="component" value="Unassembled WGS sequence"/>
</dbReference>
<dbReference type="EMBL" id="RJJR01000002">
    <property type="protein sequence ID" value="RNI38845.1"/>
    <property type="molecule type" value="Genomic_DNA"/>
</dbReference>
<feature type="transmembrane region" description="Helical" evidence="9">
    <location>
        <begin position="210"/>
        <end position="226"/>
    </location>
</feature>
<protein>
    <recommendedName>
        <fullName evidence="7">Cell wall polymerase</fullName>
    </recommendedName>
    <alternativeName>
        <fullName evidence="6">Peptidoglycan polymerase</fullName>
    </alternativeName>
</protein>
<feature type="transmembrane region" description="Helical" evidence="9">
    <location>
        <begin position="418"/>
        <end position="439"/>
    </location>
</feature>
<dbReference type="PANTHER" id="PTHR30474:SF1">
    <property type="entry name" value="PEPTIDOGLYCAN GLYCOSYLTRANSFERASE MRDB"/>
    <property type="match status" value="1"/>
</dbReference>
<proteinExistence type="predicted"/>
<dbReference type="GO" id="GO:0005886">
    <property type="term" value="C:plasma membrane"/>
    <property type="evidence" value="ECO:0007669"/>
    <property type="project" value="TreeGrafter"/>
</dbReference>
<dbReference type="RefSeq" id="WP_123119408.1">
    <property type="nucleotide sequence ID" value="NZ_RJJR01000002.1"/>
</dbReference>
<feature type="region of interest" description="Disordered" evidence="8">
    <location>
        <begin position="283"/>
        <end position="302"/>
    </location>
</feature>
<comment type="caution">
    <text evidence="10">The sequence shown here is derived from an EMBL/GenBank/DDBJ whole genome shotgun (WGS) entry which is preliminary data.</text>
</comment>
<feature type="compositionally biased region" description="Basic and acidic residues" evidence="8">
    <location>
        <begin position="290"/>
        <end position="302"/>
    </location>
</feature>
<keyword evidence="5 9" id="KW-0472">Membrane</keyword>
<evidence type="ECO:0000256" key="1">
    <source>
        <dbReference type="ARBA" id="ARBA00004141"/>
    </source>
</evidence>
<dbReference type="PANTHER" id="PTHR30474">
    <property type="entry name" value="CELL CYCLE PROTEIN"/>
    <property type="match status" value="1"/>
</dbReference>
<feature type="transmembrane region" description="Helical" evidence="9">
    <location>
        <begin position="184"/>
        <end position="204"/>
    </location>
</feature>
<dbReference type="NCBIfam" id="NF037961">
    <property type="entry name" value="RodA_shape"/>
    <property type="match status" value="1"/>
</dbReference>
<comment type="subcellular location">
    <subcellularLocation>
        <location evidence="1">Membrane</location>
        <topology evidence="1">Multi-pass membrane protein</topology>
    </subcellularLocation>
</comment>
<evidence type="ECO:0000256" key="5">
    <source>
        <dbReference type="ARBA" id="ARBA00023136"/>
    </source>
</evidence>
<name>A0A3M9NMW5_9BACT</name>
<gene>
    <name evidence="10" type="ORF">EFY79_04060</name>
</gene>
<feature type="transmembrane region" description="Helical" evidence="9">
    <location>
        <begin position="53"/>
        <end position="71"/>
    </location>
</feature>
<evidence type="ECO:0000256" key="2">
    <source>
        <dbReference type="ARBA" id="ARBA00022692"/>
    </source>
</evidence>
<reference evidence="10 11" key="1">
    <citation type="submission" date="2018-11" db="EMBL/GenBank/DDBJ databases">
        <title>Draft genome sequence of Ferruginibacter sp. BO-59.</title>
        <authorList>
            <person name="Im W.T."/>
        </authorList>
    </citation>
    <scope>NUCLEOTIDE SEQUENCE [LARGE SCALE GENOMIC DNA]</scope>
    <source>
        <strain evidence="10 11">BO-59</strain>
    </source>
</reference>
<dbReference type="GO" id="GO:0032153">
    <property type="term" value="C:cell division site"/>
    <property type="evidence" value="ECO:0007669"/>
    <property type="project" value="TreeGrafter"/>
</dbReference>
<keyword evidence="11" id="KW-1185">Reference proteome</keyword>
<feature type="transmembrane region" description="Helical" evidence="9">
    <location>
        <begin position="235"/>
        <end position="259"/>
    </location>
</feature>
<evidence type="ECO:0000256" key="3">
    <source>
        <dbReference type="ARBA" id="ARBA00022960"/>
    </source>
</evidence>
<evidence type="ECO:0000313" key="11">
    <source>
        <dbReference type="Proteomes" id="UP000267223"/>
    </source>
</evidence>